<dbReference type="Gene3D" id="2.10.25.10">
    <property type="entry name" value="Laminin"/>
    <property type="match status" value="2"/>
</dbReference>
<evidence type="ECO:0000313" key="12">
    <source>
        <dbReference type="Proteomes" id="UP000828390"/>
    </source>
</evidence>
<dbReference type="Pfam" id="PF02469">
    <property type="entry name" value="Fasciclin"/>
    <property type="match status" value="2"/>
</dbReference>
<dbReference type="Proteomes" id="UP000828390">
    <property type="component" value="Unassembled WGS sequence"/>
</dbReference>
<evidence type="ECO:0000259" key="10">
    <source>
        <dbReference type="PROSITE" id="PS50213"/>
    </source>
</evidence>
<evidence type="ECO:0000256" key="7">
    <source>
        <dbReference type="ARBA" id="ARBA00023180"/>
    </source>
</evidence>
<dbReference type="SMART" id="SM00181">
    <property type="entry name" value="EGF"/>
    <property type="match status" value="6"/>
</dbReference>
<keyword evidence="12" id="KW-1185">Reference proteome</keyword>
<dbReference type="SMART" id="SM00554">
    <property type="entry name" value="FAS1"/>
    <property type="match status" value="2"/>
</dbReference>
<protein>
    <submittedName>
        <fullName evidence="11">Uncharacterized protein</fullName>
    </submittedName>
</protein>
<dbReference type="InterPro" id="IPR000742">
    <property type="entry name" value="EGF"/>
</dbReference>
<feature type="domain" description="EGF-like" evidence="9">
    <location>
        <begin position="256"/>
        <end position="297"/>
    </location>
</feature>
<dbReference type="InterPro" id="IPR000782">
    <property type="entry name" value="FAS1_domain"/>
</dbReference>
<evidence type="ECO:0000256" key="3">
    <source>
        <dbReference type="ARBA" id="ARBA00022692"/>
    </source>
</evidence>
<feature type="disulfide bond" evidence="8">
    <location>
        <begin position="703"/>
        <end position="712"/>
    </location>
</feature>
<feature type="domain" description="EGF-like" evidence="9">
    <location>
        <begin position="61"/>
        <end position="101"/>
    </location>
</feature>
<feature type="disulfide bond" evidence="8">
    <location>
        <begin position="91"/>
        <end position="100"/>
    </location>
</feature>
<reference evidence="11" key="1">
    <citation type="journal article" date="2019" name="bioRxiv">
        <title>The Genome of the Zebra Mussel, Dreissena polymorpha: A Resource for Invasive Species Research.</title>
        <authorList>
            <person name="McCartney M.A."/>
            <person name="Auch B."/>
            <person name="Kono T."/>
            <person name="Mallez S."/>
            <person name="Zhang Y."/>
            <person name="Obille A."/>
            <person name="Becker A."/>
            <person name="Abrahante J.E."/>
            <person name="Garbe J."/>
            <person name="Badalamenti J.P."/>
            <person name="Herman A."/>
            <person name="Mangelson H."/>
            <person name="Liachko I."/>
            <person name="Sullivan S."/>
            <person name="Sone E.D."/>
            <person name="Koren S."/>
            <person name="Silverstein K.A.T."/>
            <person name="Beckman K.B."/>
            <person name="Gohl D.M."/>
        </authorList>
    </citation>
    <scope>NUCLEOTIDE SEQUENCE</scope>
    <source>
        <strain evidence="11">Duluth1</strain>
        <tissue evidence="11">Whole animal</tissue>
    </source>
</reference>
<name>A0A9D4MG37_DREPO</name>
<dbReference type="PROSITE" id="PS50026">
    <property type="entry name" value="EGF_3"/>
    <property type="match status" value="3"/>
</dbReference>
<dbReference type="Pfam" id="PF12947">
    <property type="entry name" value="EGF_3"/>
    <property type="match status" value="1"/>
</dbReference>
<dbReference type="SUPFAM" id="SSF82153">
    <property type="entry name" value="FAS1 domain"/>
    <property type="match status" value="2"/>
</dbReference>
<dbReference type="Gene3D" id="2.30.180.10">
    <property type="entry name" value="FAS1 domain"/>
    <property type="match status" value="2"/>
</dbReference>
<dbReference type="AlphaFoldDB" id="A0A9D4MG37"/>
<reference evidence="11" key="2">
    <citation type="submission" date="2020-11" db="EMBL/GenBank/DDBJ databases">
        <authorList>
            <person name="McCartney M.A."/>
            <person name="Auch B."/>
            <person name="Kono T."/>
            <person name="Mallez S."/>
            <person name="Becker A."/>
            <person name="Gohl D.M."/>
            <person name="Silverstein K.A.T."/>
            <person name="Koren S."/>
            <person name="Bechman K.B."/>
            <person name="Herman A."/>
            <person name="Abrahante J.E."/>
            <person name="Garbe J."/>
        </authorList>
    </citation>
    <scope>NUCLEOTIDE SEQUENCE</scope>
    <source>
        <strain evidence="11">Duluth1</strain>
        <tissue evidence="11">Whole animal</tissue>
    </source>
</reference>
<evidence type="ECO:0000256" key="2">
    <source>
        <dbReference type="ARBA" id="ARBA00022536"/>
    </source>
</evidence>
<keyword evidence="6 8" id="KW-1015">Disulfide bond</keyword>
<feature type="domain" description="EGF-like" evidence="9">
    <location>
        <begin position="673"/>
        <end position="713"/>
    </location>
</feature>
<keyword evidence="4" id="KW-1133">Transmembrane helix</keyword>
<dbReference type="PANTHER" id="PTHR24038:SF11">
    <property type="entry name" value="INTEGRIN BETA-LIKE PROTEIN E"/>
    <property type="match status" value="1"/>
</dbReference>
<proteinExistence type="predicted"/>
<evidence type="ECO:0000256" key="1">
    <source>
        <dbReference type="ARBA" id="ARBA00004167"/>
    </source>
</evidence>
<evidence type="ECO:0000256" key="6">
    <source>
        <dbReference type="ARBA" id="ARBA00023157"/>
    </source>
</evidence>
<comment type="caution">
    <text evidence="11">The sequence shown here is derived from an EMBL/GenBank/DDBJ whole genome shotgun (WGS) entry which is preliminary data.</text>
</comment>
<feature type="domain" description="FAS1" evidence="10">
    <location>
        <begin position="301"/>
        <end position="441"/>
    </location>
</feature>
<keyword evidence="5" id="KW-0472">Membrane</keyword>
<evidence type="ECO:0000313" key="11">
    <source>
        <dbReference type="EMBL" id="KAH3876243.1"/>
    </source>
</evidence>
<dbReference type="EMBL" id="JAIWYP010000001">
    <property type="protein sequence ID" value="KAH3876243.1"/>
    <property type="molecule type" value="Genomic_DNA"/>
</dbReference>
<dbReference type="InterPro" id="IPR036378">
    <property type="entry name" value="FAS1_dom_sf"/>
</dbReference>
<comment type="caution">
    <text evidence="8">Lacks conserved residue(s) required for the propagation of feature annotation.</text>
</comment>
<evidence type="ECO:0000259" key="9">
    <source>
        <dbReference type="PROSITE" id="PS50026"/>
    </source>
</evidence>
<evidence type="ECO:0000256" key="5">
    <source>
        <dbReference type="ARBA" id="ARBA00023136"/>
    </source>
</evidence>
<dbReference type="PROSITE" id="PS50213">
    <property type="entry name" value="FAS1"/>
    <property type="match status" value="2"/>
</dbReference>
<organism evidence="11 12">
    <name type="scientific">Dreissena polymorpha</name>
    <name type="common">Zebra mussel</name>
    <name type="synonym">Mytilus polymorpha</name>
    <dbReference type="NCBI Taxonomy" id="45954"/>
    <lineage>
        <taxon>Eukaryota</taxon>
        <taxon>Metazoa</taxon>
        <taxon>Spiralia</taxon>
        <taxon>Lophotrochozoa</taxon>
        <taxon>Mollusca</taxon>
        <taxon>Bivalvia</taxon>
        <taxon>Autobranchia</taxon>
        <taxon>Heteroconchia</taxon>
        <taxon>Euheterodonta</taxon>
        <taxon>Imparidentia</taxon>
        <taxon>Neoheterodontei</taxon>
        <taxon>Myida</taxon>
        <taxon>Dreissenoidea</taxon>
        <taxon>Dreissenidae</taxon>
        <taxon>Dreissena</taxon>
    </lineage>
</organism>
<gene>
    <name evidence="11" type="ORF">DPMN_000080</name>
</gene>
<evidence type="ECO:0000256" key="8">
    <source>
        <dbReference type="PROSITE-ProRule" id="PRU00076"/>
    </source>
</evidence>
<feature type="domain" description="FAS1" evidence="10">
    <location>
        <begin position="454"/>
        <end position="589"/>
    </location>
</feature>
<keyword evidence="2 8" id="KW-0245">EGF-like domain</keyword>
<dbReference type="InterPro" id="IPR024731">
    <property type="entry name" value="NELL2-like_EGF"/>
</dbReference>
<keyword evidence="7" id="KW-0325">Glycoprotein</keyword>
<keyword evidence="3" id="KW-0812">Transmembrane</keyword>
<dbReference type="GO" id="GO:0016020">
    <property type="term" value="C:membrane"/>
    <property type="evidence" value="ECO:0007669"/>
    <property type="project" value="UniProtKB-SubCell"/>
</dbReference>
<dbReference type="PANTHER" id="PTHR24038">
    <property type="entry name" value="STABILIN"/>
    <property type="match status" value="1"/>
</dbReference>
<evidence type="ECO:0000256" key="4">
    <source>
        <dbReference type="ARBA" id="ARBA00022989"/>
    </source>
</evidence>
<comment type="subcellular location">
    <subcellularLocation>
        <location evidence="1">Membrane</location>
        <topology evidence="1">Single-pass membrane protein</topology>
    </subcellularLocation>
</comment>
<sequence>MNVFIDCPNGSTKISTFNGTEGCQYTQHYGLGPNVSLEGCHHTCNRTIGIDECCDNFWGQNCDACPGGVETPCSGHGRCNDTIFGSGKCGCEVGWKGYACELCDAENNDNCTSGTVSNETVCSNVTCPANSQCVVLDRLAHCMCDWPYVENDNSTGDDNGTSCEKLDTCTVPPFCHKNAACQMMNVSGPDSLWKTCSCIVGYHGDGFACDPDDPCQVDNRGCDLNTTDCVNTSPGQSKCVCKSGYHEYVLTVGCSLIDMCALNKTACHPKATCTTPGPHQLKCSCPVNYVGDGRVCFGNLLQTIIDLDNSDPDFKGQLSLVHGAMEKYYKKELTEHGPFTMFIANNEGFRAINTGDYQKWLSDEVVVRRILREHMIAGELTMDKLNNMTQFHTLQGSTAELLVSNRDTIRYRLQGSNKKGKVERGDIQASNGIIHVINRLLVTPSDESEYGFKGLTIADNVKQIGKYNRLESLIMTAGDEIVSLLGSDNVTLFAPINSAWDALPVGSREYLTSAEGKSNLLAILKDHIYDGVLEVTDIVNMRLLMSKAGSVSYVYVSPTGELKVNNHATLLQADIVASNGLIHDISEVKIPNGASTLPNYCDVKSYGLVRGTCRDCREDMKCYGEDVLTDQLEQCQYLARNADGKYEYYPGCAVMCNRTYATKHCCDGFYGLDCLPCPGGHKNPCNGRGKCSDGYWSDGSCTCDKNFGGPACDKCFDDRHFGPNCTQGLLLCMIVLSTSMVV</sequence>
<accession>A0A9D4MG37</accession>
<dbReference type="PROSITE" id="PS00022">
    <property type="entry name" value="EGF_1"/>
    <property type="match status" value="2"/>
</dbReference>